<comment type="caution">
    <text evidence="2">The sequence shown here is derived from an EMBL/GenBank/DDBJ whole genome shotgun (WGS) entry which is preliminary data.</text>
</comment>
<sequence length="389" mass="45616">MDARKLETNKMGTQMSKIVQKTCLVFLTWMGATSFLFADAQATEESNDGFLNEFSLQPDHEQAHEGYGYGERQEQTNQEECQNECVENDNESYAHWKRWHHYSHGAPWDYYDFTLSERARGTRYGLTGVWLPEDPILFRPFIADPHQVCYSVGWRFNDQALAKNVIDVSYGDTLPLYRWFYVWPWCGQMQIEIEGALWAVFAPLQESAPLINADYYVAIPITYAIDKWSFRLRAFHISSHIGDEFLLEHPCFDRRNPSAEFLDFSVSHDFTDEIRFYGLVGGILHQDESFKTRRIYAEAGAELRLEGLGFIDHRQQLYGVPFYAMHCRYKADFKKHVDMTYALGYEWGKICGRCKKVRLFAEYHDGYSVDGQFERYANNYFSIRIVYGY</sequence>
<proteinExistence type="predicted"/>
<dbReference type="Pfam" id="PF06727">
    <property type="entry name" value="DUF1207"/>
    <property type="match status" value="1"/>
</dbReference>
<protein>
    <recommendedName>
        <fullName evidence="4">DUF1207 domain-containing protein</fullName>
    </recommendedName>
</protein>
<evidence type="ECO:0000313" key="3">
    <source>
        <dbReference type="Proteomes" id="UP000031307"/>
    </source>
</evidence>
<name>A0A0C1EB30_9BACT</name>
<dbReference type="Proteomes" id="UP000031307">
    <property type="component" value="Unassembled WGS sequence"/>
</dbReference>
<feature type="signal peptide" evidence="1">
    <location>
        <begin position="1"/>
        <end position="38"/>
    </location>
</feature>
<dbReference type="PATRIC" id="fig|83552.4.peg.1577"/>
<accession>A0A0C1EB30</accession>
<dbReference type="EMBL" id="JSAM01000085">
    <property type="protein sequence ID" value="KIA77283.1"/>
    <property type="molecule type" value="Genomic_DNA"/>
</dbReference>
<evidence type="ECO:0008006" key="4">
    <source>
        <dbReference type="Google" id="ProtNLM"/>
    </source>
</evidence>
<dbReference type="InterPro" id="IPR009599">
    <property type="entry name" value="DUF1207"/>
</dbReference>
<dbReference type="AlphaFoldDB" id="A0A0C1EB30"/>
<evidence type="ECO:0000256" key="1">
    <source>
        <dbReference type="SAM" id="SignalP"/>
    </source>
</evidence>
<feature type="chain" id="PRO_5002131416" description="DUF1207 domain-containing protein" evidence="1">
    <location>
        <begin position="39"/>
        <end position="389"/>
    </location>
</feature>
<keyword evidence="1" id="KW-0732">Signal</keyword>
<organism evidence="2 3">
    <name type="scientific">Parachlamydia acanthamoebae</name>
    <dbReference type="NCBI Taxonomy" id="83552"/>
    <lineage>
        <taxon>Bacteria</taxon>
        <taxon>Pseudomonadati</taxon>
        <taxon>Chlamydiota</taxon>
        <taxon>Chlamydiia</taxon>
        <taxon>Parachlamydiales</taxon>
        <taxon>Parachlamydiaceae</taxon>
        <taxon>Parachlamydia</taxon>
    </lineage>
</organism>
<gene>
    <name evidence="2" type="ORF">DB43_GP00120</name>
</gene>
<evidence type="ECO:0000313" key="2">
    <source>
        <dbReference type="EMBL" id="KIA77283.1"/>
    </source>
</evidence>
<reference evidence="2 3" key="1">
    <citation type="journal article" date="2014" name="Mol. Biol. Evol.">
        <title>Massive expansion of Ubiquitination-related gene families within the Chlamydiae.</title>
        <authorList>
            <person name="Domman D."/>
            <person name="Collingro A."/>
            <person name="Lagkouvardos I."/>
            <person name="Gehre L."/>
            <person name="Weinmaier T."/>
            <person name="Rattei T."/>
            <person name="Subtil A."/>
            <person name="Horn M."/>
        </authorList>
    </citation>
    <scope>NUCLEOTIDE SEQUENCE [LARGE SCALE GENOMIC DNA]</scope>
    <source>
        <strain evidence="2 3">OEW1</strain>
    </source>
</reference>